<proteinExistence type="predicted"/>
<keyword evidence="2" id="KW-0813">Transport</keyword>
<name>A0A347WII0_9LACT</name>
<organism evidence="9 10">
    <name type="scientific">Suicoccus acidiformans</name>
    <dbReference type="NCBI Taxonomy" id="2036206"/>
    <lineage>
        <taxon>Bacteria</taxon>
        <taxon>Bacillati</taxon>
        <taxon>Bacillota</taxon>
        <taxon>Bacilli</taxon>
        <taxon>Lactobacillales</taxon>
        <taxon>Aerococcaceae</taxon>
        <taxon>Suicoccus</taxon>
    </lineage>
</organism>
<protein>
    <submittedName>
        <fullName evidence="9">PTS mannose/fructose/sorbose transporter subunit IIB</fullName>
    </submittedName>
</protein>
<evidence type="ECO:0000256" key="1">
    <source>
        <dbReference type="ARBA" id="ARBA00004496"/>
    </source>
</evidence>
<keyword evidence="6" id="KW-0598">Phosphotransferase system</keyword>
<dbReference type="GO" id="GO:0008982">
    <property type="term" value="F:protein-N(PI)-phosphohistidine-sugar phosphotransferase activity"/>
    <property type="evidence" value="ECO:0007669"/>
    <property type="project" value="InterPro"/>
</dbReference>
<dbReference type="GO" id="GO:0009401">
    <property type="term" value="P:phosphoenolpyruvate-dependent sugar phosphotransferase system"/>
    <property type="evidence" value="ECO:0007669"/>
    <property type="project" value="UniProtKB-KW"/>
</dbReference>
<dbReference type="Pfam" id="PF03830">
    <property type="entry name" value="PTSIIB_sorb"/>
    <property type="match status" value="1"/>
</dbReference>
<evidence type="ECO:0000256" key="4">
    <source>
        <dbReference type="ARBA" id="ARBA00022597"/>
    </source>
</evidence>
<dbReference type="PROSITE" id="PS51101">
    <property type="entry name" value="PTS_EIIB_TYPE_4"/>
    <property type="match status" value="1"/>
</dbReference>
<evidence type="ECO:0000256" key="2">
    <source>
        <dbReference type="ARBA" id="ARBA00022448"/>
    </source>
</evidence>
<dbReference type="Gene3D" id="3.40.35.10">
    <property type="entry name" value="Phosphotransferase system, sorbose subfamily IIB component"/>
    <property type="match status" value="1"/>
</dbReference>
<reference evidence="9 10" key="1">
    <citation type="submission" date="2017-09" db="EMBL/GenBank/DDBJ databases">
        <title>Complete genome sequence of Oxytococcus suis strain ZY16052.</title>
        <authorList>
            <person name="Li F."/>
        </authorList>
    </citation>
    <scope>NUCLEOTIDE SEQUENCE [LARGE SCALE GENOMIC DNA]</scope>
    <source>
        <strain evidence="9 10">ZY16052</strain>
    </source>
</reference>
<evidence type="ECO:0000313" key="9">
    <source>
        <dbReference type="EMBL" id="AXY24887.1"/>
    </source>
</evidence>
<dbReference type="AlphaFoldDB" id="A0A347WII0"/>
<keyword evidence="7" id="KW-0418">Kinase</keyword>
<dbReference type="Proteomes" id="UP000263232">
    <property type="component" value="Chromosome"/>
</dbReference>
<dbReference type="GO" id="GO:0005737">
    <property type="term" value="C:cytoplasm"/>
    <property type="evidence" value="ECO:0007669"/>
    <property type="project" value="UniProtKB-SubCell"/>
</dbReference>
<dbReference type="OrthoDB" id="9788818at2"/>
<sequence length="161" mass="18268">MGQINFARVDGRLIHGQVATGWSNSTGINTIYVVDNPTANDDFMKMLYVNLQNNYSFGIKVFTIEEVVQEWNDNEFGNDKVMLLFKDVDHAYETRKAGVPFEVLNVGGSPKTDDNKFVADSVALTEEQFNMLKNLNDEYNIDVFFQTMPSASKKKLSEVTY</sequence>
<evidence type="ECO:0000313" key="10">
    <source>
        <dbReference type="Proteomes" id="UP000263232"/>
    </source>
</evidence>
<keyword evidence="10" id="KW-1185">Reference proteome</keyword>
<evidence type="ECO:0000256" key="3">
    <source>
        <dbReference type="ARBA" id="ARBA00022490"/>
    </source>
</evidence>
<gene>
    <name evidence="9" type="ORF">CL176_01980</name>
</gene>
<dbReference type="GO" id="GO:0016301">
    <property type="term" value="F:kinase activity"/>
    <property type="evidence" value="ECO:0007669"/>
    <property type="project" value="UniProtKB-KW"/>
</dbReference>
<evidence type="ECO:0000256" key="6">
    <source>
        <dbReference type="ARBA" id="ARBA00022683"/>
    </source>
</evidence>
<comment type="subcellular location">
    <subcellularLocation>
        <location evidence="1">Cytoplasm</location>
    </subcellularLocation>
</comment>
<evidence type="ECO:0000256" key="7">
    <source>
        <dbReference type="ARBA" id="ARBA00022777"/>
    </source>
</evidence>
<dbReference type="InterPro" id="IPR036667">
    <property type="entry name" value="PTS_IIB_sorbose-sp_sf"/>
</dbReference>
<dbReference type="KEGG" id="abae:CL176_01980"/>
<dbReference type="SUPFAM" id="SSF52728">
    <property type="entry name" value="PTS IIb component"/>
    <property type="match status" value="1"/>
</dbReference>
<keyword evidence="3" id="KW-0963">Cytoplasm</keyword>
<accession>A0A347WII0</accession>
<feature type="domain" description="PTS EIIB type-4" evidence="8">
    <location>
        <begin position="1"/>
        <end position="161"/>
    </location>
</feature>
<evidence type="ECO:0000256" key="5">
    <source>
        <dbReference type="ARBA" id="ARBA00022679"/>
    </source>
</evidence>
<dbReference type="InterPro" id="IPR004720">
    <property type="entry name" value="PTS_IIB_sorbose-sp"/>
</dbReference>
<dbReference type="RefSeq" id="WP_118989809.1">
    <property type="nucleotide sequence ID" value="NZ_CP023434.1"/>
</dbReference>
<keyword evidence="5" id="KW-0808">Transferase</keyword>
<keyword evidence="4" id="KW-0762">Sugar transport</keyword>
<dbReference type="EMBL" id="CP023434">
    <property type="protein sequence ID" value="AXY24887.1"/>
    <property type="molecule type" value="Genomic_DNA"/>
</dbReference>
<evidence type="ECO:0000259" key="8">
    <source>
        <dbReference type="PROSITE" id="PS51101"/>
    </source>
</evidence>